<sequence>MHRNTIKALPKVIIAIFLLYFQEIDSLTGDDLEKRSEMIGQYKKLRAIADHIGVELPFIMGDMV</sequence>
<dbReference type="EMBL" id="BART01037024">
    <property type="protein sequence ID" value="GAH05430.1"/>
    <property type="molecule type" value="Genomic_DNA"/>
</dbReference>
<feature type="non-terminal residue" evidence="1">
    <location>
        <position position="64"/>
    </location>
</feature>
<organism evidence="1">
    <name type="scientific">marine sediment metagenome</name>
    <dbReference type="NCBI Taxonomy" id="412755"/>
    <lineage>
        <taxon>unclassified sequences</taxon>
        <taxon>metagenomes</taxon>
        <taxon>ecological metagenomes</taxon>
    </lineage>
</organism>
<proteinExistence type="predicted"/>
<accession>X1DAV9</accession>
<name>X1DAV9_9ZZZZ</name>
<comment type="caution">
    <text evidence="1">The sequence shown here is derived from an EMBL/GenBank/DDBJ whole genome shotgun (WGS) entry which is preliminary data.</text>
</comment>
<reference evidence="1" key="1">
    <citation type="journal article" date="2014" name="Front. Microbiol.">
        <title>High frequency of phylogenetically diverse reductive dehalogenase-homologous genes in deep subseafloor sedimentary metagenomes.</title>
        <authorList>
            <person name="Kawai M."/>
            <person name="Futagami T."/>
            <person name="Toyoda A."/>
            <person name="Takaki Y."/>
            <person name="Nishi S."/>
            <person name="Hori S."/>
            <person name="Arai W."/>
            <person name="Tsubouchi T."/>
            <person name="Morono Y."/>
            <person name="Uchiyama I."/>
            <person name="Ito T."/>
            <person name="Fujiyama A."/>
            <person name="Inagaki F."/>
            <person name="Takami H."/>
        </authorList>
    </citation>
    <scope>NUCLEOTIDE SEQUENCE</scope>
    <source>
        <strain evidence="1">Expedition CK06-06</strain>
    </source>
</reference>
<gene>
    <name evidence="1" type="ORF">S01H4_62153</name>
</gene>
<dbReference type="AlphaFoldDB" id="X1DAV9"/>
<protein>
    <submittedName>
        <fullName evidence="1">Uncharacterized protein</fullName>
    </submittedName>
</protein>
<evidence type="ECO:0000313" key="1">
    <source>
        <dbReference type="EMBL" id="GAH05430.1"/>
    </source>
</evidence>